<proteinExistence type="predicted"/>
<gene>
    <name evidence="1" type="ORF">PsorP6_005401</name>
</gene>
<reference evidence="1 2" key="1">
    <citation type="journal article" date="2022" name="bioRxiv">
        <title>The genome of the oomycete Peronosclerospora sorghi, a cosmopolitan pathogen of maize and sorghum, is inflated with dispersed pseudogenes.</title>
        <authorList>
            <person name="Fletcher K."/>
            <person name="Martin F."/>
            <person name="Isakeit T."/>
            <person name="Cavanaugh K."/>
            <person name="Magill C."/>
            <person name="Michelmore R."/>
        </authorList>
    </citation>
    <scope>NUCLEOTIDE SEQUENCE [LARGE SCALE GENOMIC DNA]</scope>
    <source>
        <strain evidence="1">P6</strain>
    </source>
</reference>
<dbReference type="EMBL" id="CM047583">
    <property type="protein sequence ID" value="KAI9912310.1"/>
    <property type="molecule type" value="Genomic_DNA"/>
</dbReference>
<keyword evidence="2" id="KW-1185">Reference proteome</keyword>
<protein>
    <submittedName>
        <fullName evidence="1">Uncharacterized protein</fullName>
    </submittedName>
</protein>
<evidence type="ECO:0000313" key="2">
    <source>
        <dbReference type="Proteomes" id="UP001163321"/>
    </source>
</evidence>
<evidence type="ECO:0000313" key="1">
    <source>
        <dbReference type="EMBL" id="KAI9912310.1"/>
    </source>
</evidence>
<dbReference type="Proteomes" id="UP001163321">
    <property type="component" value="Chromosome 4"/>
</dbReference>
<name>A0ACC0W0G1_9STRA</name>
<organism evidence="1 2">
    <name type="scientific">Peronosclerospora sorghi</name>
    <dbReference type="NCBI Taxonomy" id="230839"/>
    <lineage>
        <taxon>Eukaryota</taxon>
        <taxon>Sar</taxon>
        <taxon>Stramenopiles</taxon>
        <taxon>Oomycota</taxon>
        <taxon>Peronosporomycetes</taxon>
        <taxon>Peronosporales</taxon>
        <taxon>Peronosporaceae</taxon>
        <taxon>Peronosclerospora</taxon>
    </lineage>
</organism>
<accession>A0ACC0W0G1</accession>
<comment type="caution">
    <text evidence="1">The sequence shown here is derived from an EMBL/GenBank/DDBJ whole genome shotgun (WGS) entry which is preliminary data.</text>
</comment>
<sequence length="570" mass="64861">MEAAQGEPQDSTEKMPFDENELNITYRVLDILSKRQDLLEQNNMRMLRKKLAPVSEYMEGRKFGGVGRKKYLEDKAIREEKRARHNQRKMHDRRHINSSTLRRERIAKLESLLQQGKDEAGALPMIANGVAGENLCHATKYSTNGPEQDLQKLCTNEAQQAHYEKTAAEIKEASALLGFRSCYTCKSRFDKIHHFYDQLCPRCAELNFTKRFQTADLRGKVALITGARVKIGFQAAIKLLLAGAAVIATTRFPKDAAERFAKHTEYEIFKERLQIFGIDFRDLVHLEQFCDFVINRYSRLDIIVHNACQTVRRPPTYYKPFVDRETNGIESTKILTLLNHQKEFESYVKSLALPATDARTINSGGNVVMSSALKSQVPLIAGEDHPDDHAEAFPEGMVDVNGQQVDLRSCNSWLLRIGEIATPEVAEVFVINTLAPFIINNRLVPLLEKSGMTERKFIVNVSAMEGKFYRYKTPNHPHTNMAKAALNMMTRTCAEDLSKRCIYMNSVDTGWINDENPLAKAHAHAEAHNFQTPIDEIDAAARILDPIFVGYNSTKTIFGKFLKDFHETEW</sequence>